<reference evidence="6 7" key="1">
    <citation type="submission" date="2018-06" db="EMBL/GenBank/DDBJ databases">
        <title>Genomic Encyclopedia of Archaeal and Bacterial Type Strains, Phase II (KMG-II): from individual species to whole genera.</title>
        <authorList>
            <person name="Goeker M."/>
        </authorList>
    </citation>
    <scope>NUCLEOTIDE SEQUENCE [LARGE SCALE GENOMIC DNA]</scope>
    <source>
        <strain evidence="6 7">DSM 23857</strain>
    </source>
</reference>
<feature type="domain" description="Glycosyltransferase 2-like" evidence="5">
    <location>
        <begin position="6"/>
        <end position="117"/>
    </location>
</feature>
<organism evidence="6 7">
    <name type="scientific">Chitinophaga skermanii</name>
    <dbReference type="NCBI Taxonomy" id="331697"/>
    <lineage>
        <taxon>Bacteria</taxon>
        <taxon>Pseudomonadati</taxon>
        <taxon>Bacteroidota</taxon>
        <taxon>Chitinophagia</taxon>
        <taxon>Chitinophagales</taxon>
        <taxon>Chitinophagaceae</taxon>
        <taxon>Chitinophaga</taxon>
    </lineage>
</organism>
<keyword evidence="2" id="KW-0328">Glycosyltransferase</keyword>
<dbReference type="EMBL" id="QLLL01000003">
    <property type="protein sequence ID" value="RAJ06559.1"/>
    <property type="molecule type" value="Genomic_DNA"/>
</dbReference>
<evidence type="ECO:0000256" key="4">
    <source>
        <dbReference type="SAM" id="Phobius"/>
    </source>
</evidence>
<feature type="transmembrane region" description="Helical" evidence="4">
    <location>
        <begin position="239"/>
        <end position="260"/>
    </location>
</feature>
<sequence>MYSIDIIIPSFRLEEKYLLPILLLPAPKNTTINIFVIVDNPAATIPPQLEVLAQQPHIHLHKNPENLGAGATRNRGIELGKGDWILFLDDDITVPQDLLQVYANAIQENPGEIGFIGLVNLPTPSKPFTRAVITNGGMDIFTIAKHKPYFKWGATANIMVKRAAVGNHRFANEYPKAGGGEDVDFFMHICDSTNKQLKTLPEAAVEHPWWTNESVGYTRPIRYGTGTAILMDRMPQYAYWDLLNTLESLVVAFIALIVTMFTFQQWHIPILLFMVGMIFTDYIANYVQYRKRAKSGNLVDGYYMTMLRFANDWGVLKGKIAQGKWYTLGRRFHDNGKVTKIHIHRTNTFKIVKWVCYLVLGILIYQMCC</sequence>
<dbReference type="Proteomes" id="UP000249547">
    <property type="component" value="Unassembled WGS sequence"/>
</dbReference>
<dbReference type="InterPro" id="IPR029044">
    <property type="entry name" value="Nucleotide-diphossugar_trans"/>
</dbReference>
<keyword evidence="7" id="KW-1185">Reference proteome</keyword>
<keyword evidence="4" id="KW-1133">Transmembrane helix</keyword>
<protein>
    <submittedName>
        <fullName evidence="6">Glycosyl transferase family 2</fullName>
    </submittedName>
</protein>
<name>A0A327QPQ2_9BACT</name>
<dbReference type="SUPFAM" id="SSF53448">
    <property type="entry name" value="Nucleotide-diphospho-sugar transferases"/>
    <property type="match status" value="1"/>
</dbReference>
<evidence type="ECO:0000313" key="6">
    <source>
        <dbReference type="EMBL" id="RAJ06559.1"/>
    </source>
</evidence>
<comment type="similarity">
    <text evidence="1">Belongs to the glycosyltransferase 2 family.</text>
</comment>
<dbReference type="Gene3D" id="3.90.550.10">
    <property type="entry name" value="Spore Coat Polysaccharide Biosynthesis Protein SpsA, Chain A"/>
    <property type="match status" value="1"/>
</dbReference>
<dbReference type="InterPro" id="IPR001173">
    <property type="entry name" value="Glyco_trans_2-like"/>
</dbReference>
<keyword evidence="4" id="KW-0812">Transmembrane</keyword>
<dbReference type="PANTHER" id="PTHR43179:SF12">
    <property type="entry name" value="GALACTOFURANOSYLTRANSFERASE GLFT2"/>
    <property type="match status" value="1"/>
</dbReference>
<feature type="transmembrane region" description="Helical" evidence="4">
    <location>
        <begin position="266"/>
        <end position="284"/>
    </location>
</feature>
<evidence type="ECO:0000256" key="3">
    <source>
        <dbReference type="ARBA" id="ARBA00022679"/>
    </source>
</evidence>
<keyword evidence="4" id="KW-0472">Membrane</keyword>
<dbReference type="AlphaFoldDB" id="A0A327QPQ2"/>
<evidence type="ECO:0000256" key="1">
    <source>
        <dbReference type="ARBA" id="ARBA00006739"/>
    </source>
</evidence>
<accession>A0A327QPQ2</accession>
<dbReference type="GO" id="GO:0016757">
    <property type="term" value="F:glycosyltransferase activity"/>
    <property type="evidence" value="ECO:0007669"/>
    <property type="project" value="UniProtKB-KW"/>
</dbReference>
<dbReference type="RefSeq" id="WP_111597169.1">
    <property type="nucleotide sequence ID" value="NZ_QLLL01000003.1"/>
</dbReference>
<gene>
    <name evidence="6" type="ORF">LX64_01686</name>
</gene>
<evidence type="ECO:0000259" key="5">
    <source>
        <dbReference type="Pfam" id="PF00535"/>
    </source>
</evidence>
<keyword evidence="3 6" id="KW-0808">Transferase</keyword>
<evidence type="ECO:0000256" key="2">
    <source>
        <dbReference type="ARBA" id="ARBA00022676"/>
    </source>
</evidence>
<evidence type="ECO:0000313" key="7">
    <source>
        <dbReference type="Proteomes" id="UP000249547"/>
    </source>
</evidence>
<dbReference type="OrthoDB" id="633659at2"/>
<feature type="transmembrane region" description="Helical" evidence="4">
    <location>
        <begin position="351"/>
        <end position="367"/>
    </location>
</feature>
<comment type="caution">
    <text evidence="6">The sequence shown here is derived from an EMBL/GenBank/DDBJ whole genome shotgun (WGS) entry which is preliminary data.</text>
</comment>
<proteinExistence type="inferred from homology"/>
<dbReference type="Pfam" id="PF00535">
    <property type="entry name" value="Glycos_transf_2"/>
    <property type="match status" value="1"/>
</dbReference>
<dbReference type="PANTHER" id="PTHR43179">
    <property type="entry name" value="RHAMNOSYLTRANSFERASE WBBL"/>
    <property type="match status" value="1"/>
</dbReference>